<proteinExistence type="predicted"/>
<dbReference type="EMBL" id="BMDU01000001">
    <property type="protein sequence ID" value="GFZ80255.1"/>
    <property type="molecule type" value="Genomic_DNA"/>
</dbReference>
<reference evidence="3" key="1">
    <citation type="journal article" date="2019" name="Int. J. Syst. Evol. Microbiol.">
        <title>The Global Catalogue of Microorganisms (GCM) 10K type strain sequencing project: providing services to taxonomists for standard genome sequencing and annotation.</title>
        <authorList>
            <consortium name="The Broad Institute Genomics Platform"/>
            <consortium name="The Broad Institute Genome Sequencing Center for Infectious Disease"/>
            <person name="Wu L."/>
            <person name="Ma J."/>
        </authorList>
    </citation>
    <scope>NUCLEOTIDE SEQUENCE [LARGE SCALE GENOMIC DNA]</scope>
    <source>
        <strain evidence="3">CCM 7327</strain>
    </source>
</reference>
<organism evidence="2 3">
    <name type="scientific">Sphingobium fuliginis (strain ATCC 27551)</name>
    <dbReference type="NCBI Taxonomy" id="336203"/>
    <lineage>
        <taxon>Bacteria</taxon>
        <taxon>Pseudomonadati</taxon>
        <taxon>Pseudomonadota</taxon>
        <taxon>Alphaproteobacteria</taxon>
        <taxon>Sphingomonadales</taxon>
        <taxon>Sphingomonadaceae</taxon>
        <taxon>Sphingobium</taxon>
    </lineage>
</organism>
<evidence type="ECO:0000313" key="2">
    <source>
        <dbReference type="EMBL" id="GFZ80255.1"/>
    </source>
</evidence>
<sequence length="63" mass="6850">MAAFRRPSRASSNSCRPDGCGPPAEDSPLRPACFRQRLSTAHASFETPIPTNLSDGRPRPLQL</sequence>
<gene>
    <name evidence="2" type="ORF">GCM10019071_06460</name>
</gene>
<accession>A0ABQ1EPL0</accession>
<name>A0ABQ1EPL0_SPHSA</name>
<feature type="region of interest" description="Disordered" evidence="1">
    <location>
        <begin position="44"/>
        <end position="63"/>
    </location>
</feature>
<comment type="caution">
    <text evidence="2">The sequence shown here is derived from an EMBL/GenBank/DDBJ whole genome shotgun (WGS) entry which is preliminary data.</text>
</comment>
<dbReference type="Proteomes" id="UP000628109">
    <property type="component" value="Unassembled WGS sequence"/>
</dbReference>
<protein>
    <submittedName>
        <fullName evidence="2">Uncharacterized protein</fullName>
    </submittedName>
</protein>
<feature type="region of interest" description="Disordered" evidence="1">
    <location>
        <begin position="1"/>
        <end position="30"/>
    </location>
</feature>
<evidence type="ECO:0000256" key="1">
    <source>
        <dbReference type="SAM" id="MobiDB-lite"/>
    </source>
</evidence>
<evidence type="ECO:0000313" key="3">
    <source>
        <dbReference type="Proteomes" id="UP000628109"/>
    </source>
</evidence>
<keyword evidence="3" id="KW-1185">Reference proteome</keyword>